<evidence type="ECO:0000259" key="1">
    <source>
        <dbReference type="Pfam" id="PF01467"/>
    </source>
</evidence>
<sequence>MEINIKETAQEEIRLFISSHPITNPLLFYLNSSDFFIPVCVIQREYSQWLQLIYQTLIEINESYSVLFVLLIPRVNLFPRYNNVGVGGTFDRLHCGHYSLIQTALFTSSSHLAIAITGDSLLHSKQNYELIHSFTTRQNQIIDLLHTINKYYQIPPYTISQINQPEGTSTTDPTLDCLIVSEETQNTISFINDKRIMNGLQPLHSITINLILTNDGSKFSSSTLRSRERLQNNSTQN</sequence>
<keyword evidence="3" id="KW-1185">Reference proteome</keyword>
<organism evidence="2 3">
    <name type="scientific">Entamoeba nuttalli</name>
    <dbReference type="NCBI Taxonomy" id="412467"/>
    <lineage>
        <taxon>Eukaryota</taxon>
        <taxon>Amoebozoa</taxon>
        <taxon>Evosea</taxon>
        <taxon>Archamoebae</taxon>
        <taxon>Mastigamoebida</taxon>
        <taxon>Entamoebidae</taxon>
        <taxon>Entamoeba</taxon>
    </lineage>
</organism>
<comment type="caution">
    <text evidence="2">The sequence shown here is derived from an EMBL/GenBank/DDBJ whole genome shotgun (WGS) entry which is preliminary data.</text>
</comment>
<dbReference type="SUPFAM" id="SSF52374">
    <property type="entry name" value="Nucleotidylyl transferase"/>
    <property type="match status" value="1"/>
</dbReference>
<accession>A0ABQ0DTK6</accession>
<dbReference type="Pfam" id="PF01467">
    <property type="entry name" value="CTP_transf_like"/>
    <property type="match status" value="1"/>
</dbReference>
<dbReference type="InterPro" id="IPR004821">
    <property type="entry name" value="Cyt_trans-like"/>
</dbReference>
<dbReference type="Proteomes" id="UP001628156">
    <property type="component" value="Unassembled WGS sequence"/>
</dbReference>
<evidence type="ECO:0000313" key="2">
    <source>
        <dbReference type="EMBL" id="GAB1226175.1"/>
    </source>
</evidence>
<dbReference type="NCBIfam" id="NF001985">
    <property type="entry name" value="PRK00777.1"/>
    <property type="match status" value="1"/>
</dbReference>
<dbReference type="EMBL" id="BAAFRS010000278">
    <property type="protein sequence ID" value="GAB1226175.1"/>
    <property type="molecule type" value="Genomic_DNA"/>
</dbReference>
<dbReference type="Gene3D" id="3.40.50.620">
    <property type="entry name" value="HUPs"/>
    <property type="match status" value="1"/>
</dbReference>
<feature type="domain" description="Cytidyltransferase-like" evidence="1">
    <location>
        <begin position="86"/>
        <end position="227"/>
    </location>
</feature>
<gene>
    <name evidence="2" type="ORF">ENUP19_0278G0010</name>
</gene>
<dbReference type="PANTHER" id="PTHR10695:SF46">
    <property type="entry name" value="BIFUNCTIONAL COENZYME A SYNTHASE-RELATED"/>
    <property type="match status" value="1"/>
</dbReference>
<dbReference type="InterPro" id="IPR014729">
    <property type="entry name" value="Rossmann-like_a/b/a_fold"/>
</dbReference>
<proteinExistence type="predicted"/>
<name>A0ABQ0DTK6_9EUKA</name>
<dbReference type="PANTHER" id="PTHR10695">
    <property type="entry name" value="DEPHOSPHO-COA KINASE-RELATED"/>
    <property type="match status" value="1"/>
</dbReference>
<evidence type="ECO:0000313" key="3">
    <source>
        <dbReference type="Proteomes" id="UP001628156"/>
    </source>
</evidence>
<reference evidence="2 3" key="1">
    <citation type="journal article" date="2019" name="PLoS Negl. Trop. Dis.">
        <title>Whole genome sequencing of Entamoeba nuttalli reveals mammalian host-related molecular signatures and a novel octapeptide-repeat surface protein.</title>
        <authorList>
            <person name="Tanaka M."/>
            <person name="Makiuchi T."/>
            <person name="Komiyama T."/>
            <person name="Shiina T."/>
            <person name="Osaki K."/>
            <person name="Tachibana H."/>
        </authorList>
    </citation>
    <scope>NUCLEOTIDE SEQUENCE [LARGE SCALE GENOMIC DNA]</scope>
    <source>
        <strain evidence="2 3">P19-061405</strain>
    </source>
</reference>
<protein>
    <recommendedName>
        <fullName evidence="1">Cytidyltransferase-like domain-containing protein</fullName>
    </recommendedName>
</protein>